<dbReference type="PANTHER" id="PTHR34512">
    <property type="entry name" value="CELL SURFACE PROTEIN"/>
    <property type="match status" value="1"/>
</dbReference>
<gene>
    <name evidence="2" type="ORF">HG66A1_40730</name>
</gene>
<dbReference type="InterPro" id="IPR015943">
    <property type="entry name" value="WD40/YVTN_repeat-like_dom_sf"/>
</dbReference>
<evidence type="ECO:0000259" key="1">
    <source>
        <dbReference type="Pfam" id="PF13360"/>
    </source>
</evidence>
<dbReference type="InterPro" id="IPR011047">
    <property type="entry name" value="Quinoprotein_ADH-like_sf"/>
</dbReference>
<dbReference type="AlphaFoldDB" id="A0A517PSC1"/>
<sequence length="402" mass="43299">MNKSAFQLVMPLIAIGLCCGADWPQFRGPLTNNVATSDTPPTLVDQDSIAWTADLEGRGASGPIIVGDKVFLTSTTGFKQDQLHVLCFDAKTGKQLWDRQFWATGRTQCHNKMCVATPTPASDGKRVFATFSSNDVVCLDLDGNLLWIRGLSHDFPNASNSLGMASSPIVVGETLIVPVENDDDSFTTGLDVKTGISRWKIKRPRVANWTSPAILKASDSAETLVLLQSSEGVDAVYPETGDTAWSYEQGAGRIPSTTVGDNMLYIPSNGLTALAPGSSSEPPKVLWQEQKLSPATASPLVYEKKVFTVNRAGVLTSANPEDGEVIWRLRLKGPFSATPIAAGNHLYLVNEKGLLQVVQVGADEGKETGEIDLKETILATPAIADNALFLRSDKHLWKISSK</sequence>
<dbReference type="PANTHER" id="PTHR34512:SF30">
    <property type="entry name" value="OUTER MEMBRANE PROTEIN ASSEMBLY FACTOR BAMB"/>
    <property type="match status" value="1"/>
</dbReference>
<dbReference type="Pfam" id="PF13360">
    <property type="entry name" value="PQQ_2"/>
    <property type="match status" value="2"/>
</dbReference>
<keyword evidence="3" id="KW-1185">Reference proteome</keyword>
<protein>
    <submittedName>
        <fullName evidence="2">Outer membrane biogenesis protein BamB</fullName>
    </submittedName>
</protein>
<accession>A0A517PSC1</accession>
<evidence type="ECO:0000313" key="2">
    <source>
        <dbReference type="EMBL" id="QDT22266.1"/>
    </source>
</evidence>
<dbReference type="InterPro" id="IPR018391">
    <property type="entry name" value="PQQ_b-propeller_rpt"/>
</dbReference>
<dbReference type="EMBL" id="CP036266">
    <property type="protein sequence ID" value="QDT22266.1"/>
    <property type="molecule type" value="Genomic_DNA"/>
</dbReference>
<dbReference type="SMART" id="SM00564">
    <property type="entry name" value="PQQ"/>
    <property type="match status" value="4"/>
</dbReference>
<dbReference type="Proteomes" id="UP000320421">
    <property type="component" value="Chromosome"/>
</dbReference>
<organism evidence="2 3">
    <name type="scientific">Gimesia chilikensis</name>
    <dbReference type="NCBI Taxonomy" id="2605989"/>
    <lineage>
        <taxon>Bacteria</taxon>
        <taxon>Pseudomonadati</taxon>
        <taxon>Planctomycetota</taxon>
        <taxon>Planctomycetia</taxon>
        <taxon>Planctomycetales</taxon>
        <taxon>Planctomycetaceae</taxon>
        <taxon>Gimesia</taxon>
    </lineage>
</organism>
<name>A0A517PSC1_9PLAN</name>
<dbReference type="RefSeq" id="WP_145187862.1">
    <property type="nucleotide sequence ID" value="NZ_CP036266.1"/>
</dbReference>
<dbReference type="Gene3D" id="2.130.10.10">
    <property type="entry name" value="YVTN repeat-like/Quinoprotein amine dehydrogenase"/>
    <property type="match status" value="2"/>
</dbReference>
<dbReference type="OrthoDB" id="244732at2"/>
<evidence type="ECO:0000313" key="3">
    <source>
        <dbReference type="Proteomes" id="UP000320421"/>
    </source>
</evidence>
<reference evidence="2 3" key="1">
    <citation type="submission" date="2019-02" db="EMBL/GenBank/DDBJ databases">
        <title>Deep-cultivation of Planctomycetes and their phenomic and genomic characterization uncovers novel biology.</title>
        <authorList>
            <person name="Wiegand S."/>
            <person name="Jogler M."/>
            <person name="Boedeker C."/>
            <person name="Pinto D."/>
            <person name="Vollmers J."/>
            <person name="Rivas-Marin E."/>
            <person name="Kohn T."/>
            <person name="Peeters S.H."/>
            <person name="Heuer A."/>
            <person name="Rast P."/>
            <person name="Oberbeckmann S."/>
            <person name="Bunk B."/>
            <person name="Jeske O."/>
            <person name="Meyerdierks A."/>
            <person name="Storesund J.E."/>
            <person name="Kallscheuer N."/>
            <person name="Luecker S."/>
            <person name="Lage O.M."/>
            <person name="Pohl T."/>
            <person name="Merkel B.J."/>
            <person name="Hornburger P."/>
            <person name="Mueller R.-W."/>
            <person name="Bruemmer F."/>
            <person name="Labrenz M."/>
            <person name="Spormann A.M."/>
            <person name="Op den Camp H."/>
            <person name="Overmann J."/>
            <person name="Amann R."/>
            <person name="Jetten M.S.M."/>
            <person name="Mascher T."/>
            <person name="Medema M.H."/>
            <person name="Devos D.P."/>
            <person name="Kaster A.-K."/>
            <person name="Ovreas L."/>
            <person name="Rohde M."/>
            <person name="Galperin M.Y."/>
            <person name="Jogler C."/>
        </authorList>
    </citation>
    <scope>NUCLEOTIDE SEQUENCE [LARGE SCALE GENOMIC DNA]</scope>
    <source>
        <strain evidence="2 3">HG66A1</strain>
    </source>
</reference>
<feature type="domain" description="Pyrrolo-quinoline quinone repeat" evidence="1">
    <location>
        <begin position="284"/>
        <end position="357"/>
    </location>
</feature>
<feature type="domain" description="Pyrrolo-quinoline quinone repeat" evidence="1">
    <location>
        <begin position="85"/>
        <end position="254"/>
    </location>
</feature>
<proteinExistence type="predicted"/>
<dbReference type="InterPro" id="IPR002372">
    <property type="entry name" value="PQQ_rpt_dom"/>
</dbReference>
<dbReference type="SUPFAM" id="SSF50998">
    <property type="entry name" value="Quinoprotein alcohol dehydrogenase-like"/>
    <property type="match status" value="1"/>
</dbReference>